<keyword evidence="2" id="KW-1185">Reference proteome</keyword>
<organism evidence="1 2">
    <name type="scientific">Gordonia phage Kabluna</name>
    <dbReference type="NCBI Taxonomy" id="2041511"/>
    <lineage>
        <taxon>Viruses</taxon>
        <taxon>Duplodnaviria</taxon>
        <taxon>Heunggongvirae</taxon>
        <taxon>Uroviricota</taxon>
        <taxon>Caudoviricetes</taxon>
        <taxon>Zierdtviridae</taxon>
        <taxon>Emilbogenvirinae</taxon>
        <taxon>Kablunavirus</taxon>
        <taxon>Kablunavirus kabluna</taxon>
    </lineage>
</organism>
<accession>A0A2D1GD54</accession>
<evidence type="ECO:0000313" key="2">
    <source>
        <dbReference type="Proteomes" id="UP000229692"/>
    </source>
</evidence>
<proteinExistence type="predicted"/>
<dbReference type="EMBL" id="MF919510">
    <property type="protein sequence ID" value="ATN89614.1"/>
    <property type="molecule type" value="Genomic_DNA"/>
</dbReference>
<sequence length="67" mass="7115">MIATIDTPATGTVTAQFDTLGEASEWIVDVVRAQYGPARDGVRITGEGLRGELEDDTYGVIGTWSLA</sequence>
<protein>
    <submittedName>
        <fullName evidence="1">Uncharacterized protein</fullName>
    </submittedName>
</protein>
<dbReference type="Proteomes" id="UP000229692">
    <property type="component" value="Segment"/>
</dbReference>
<gene>
    <name evidence="1" type="ORF">SEA_KABLUNA_95</name>
</gene>
<reference evidence="1 2" key="1">
    <citation type="submission" date="2017-09" db="EMBL/GenBank/DDBJ databases">
        <authorList>
            <person name="Pope W.H."/>
            <person name="Garlena R.A."/>
            <person name="Russell D.A."/>
            <person name="Jacobs-Sera D."/>
            <person name="Hatfull G.F."/>
        </authorList>
    </citation>
    <scope>NUCLEOTIDE SEQUENCE [LARGE SCALE GENOMIC DNA]</scope>
</reference>
<name>A0A2D1GD54_9CAUD</name>
<evidence type="ECO:0000313" key="1">
    <source>
        <dbReference type="EMBL" id="ATN89614.1"/>
    </source>
</evidence>